<dbReference type="Proteomes" id="UP000316639">
    <property type="component" value="Unassembled WGS sequence"/>
</dbReference>
<dbReference type="InterPro" id="IPR029044">
    <property type="entry name" value="Nucleotide-diphossugar_trans"/>
</dbReference>
<gene>
    <name evidence="2" type="ORF">FKR81_27680</name>
</gene>
<dbReference type="PANTHER" id="PTHR43646:SF6">
    <property type="entry name" value="PRE-MYCOFACTOCIN GLYCOSYLTRANSFERASE"/>
    <property type="match status" value="1"/>
</dbReference>
<evidence type="ECO:0000259" key="1">
    <source>
        <dbReference type="Pfam" id="PF00535"/>
    </source>
</evidence>
<dbReference type="PANTHER" id="PTHR43646">
    <property type="entry name" value="GLYCOSYLTRANSFERASE"/>
    <property type="match status" value="1"/>
</dbReference>
<evidence type="ECO:0000313" key="3">
    <source>
        <dbReference type="Proteomes" id="UP000316639"/>
    </source>
</evidence>
<protein>
    <submittedName>
        <fullName evidence="2">Glycosyltransferase</fullName>
    </submittedName>
</protein>
<comment type="caution">
    <text evidence="2">The sequence shown here is derived from an EMBL/GenBank/DDBJ whole genome shotgun (WGS) entry which is preliminary data.</text>
</comment>
<dbReference type="InterPro" id="IPR001173">
    <property type="entry name" value="Glyco_trans_2-like"/>
</dbReference>
<evidence type="ECO:0000313" key="2">
    <source>
        <dbReference type="EMBL" id="TWP48703.1"/>
    </source>
</evidence>
<dbReference type="SUPFAM" id="SSF53448">
    <property type="entry name" value="Nucleotide-diphospho-sugar transferases"/>
    <property type="match status" value="1"/>
</dbReference>
<dbReference type="EMBL" id="VOBR01000019">
    <property type="protein sequence ID" value="TWP48703.1"/>
    <property type="molecule type" value="Genomic_DNA"/>
</dbReference>
<reference evidence="2 3" key="1">
    <citation type="submission" date="2019-07" db="EMBL/GenBank/DDBJ databases">
        <title>Lentzea xizangensis sp. nov., isolated from Qinghai-Tibetan Plateau Soils.</title>
        <authorList>
            <person name="Huang J."/>
        </authorList>
    </citation>
    <scope>NUCLEOTIDE SEQUENCE [LARGE SCALE GENOMIC DNA]</scope>
    <source>
        <strain evidence="2 3">FXJ1.1311</strain>
    </source>
</reference>
<keyword evidence="2" id="KW-0808">Transferase</keyword>
<dbReference type="Pfam" id="PF00535">
    <property type="entry name" value="Glycos_transf_2"/>
    <property type="match status" value="1"/>
</dbReference>
<organism evidence="2 3">
    <name type="scientific">Lentzea tibetensis</name>
    <dbReference type="NCBI Taxonomy" id="2591470"/>
    <lineage>
        <taxon>Bacteria</taxon>
        <taxon>Bacillati</taxon>
        <taxon>Actinomycetota</taxon>
        <taxon>Actinomycetes</taxon>
        <taxon>Pseudonocardiales</taxon>
        <taxon>Pseudonocardiaceae</taxon>
        <taxon>Lentzea</taxon>
    </lineage>
</organism>
<keyword evidence="3" id="KW-1185">Reference proteome</keyword>
<dbReference type="AlphaFoldDB" id="A0A563EN87"/>
<feature type="domain" description="Glycosyltransferase 2-like" evidence="1">
    <location>
        <begin position="5"/>
        <end position="119"/>
    </location>
</feature>
<dbReference type="OrthoDB" id="5243838at2"/>
<name>A0A563EN87_9PSEU</name>
<dbReference type="Gene3D" id="3.90.550.10">
    <property type="entry name" value="Spore Coat Polysaccharide Biosynthesis Protein SpsA, Chain A"/>
    <property type="match status" value="1"/>
</dbReference>
<accession>A0A563EN87</accession>
<dbReference type="RefSeq" id="WP_146356029.1">
    <property type="nucleotide sequence ID" value="NZ_VOBR01000019.1"/>
</dbReference>
<proteinExistence type="predicted"/>
<dbReference type="CDD" id="cd00761">
    <property type="entry name" value="Glyco_tranf_GTA_type"/>
    <property type="match status" value="1"/>
</dbReference>
<dbReference type="GO" id="GO:0016740">
    <property type="term" value="F:transferase activity"/>
    <property type="evidence" value="ECO:0007669"/>
    <property type="project" value="UniProtKB-KW"/>
</dbReference>
<sequence length="280" mass="30848">MTYDVVIPTAGDRRQTLEKCLASVREQHPPPQRIIVVNSGGELDVEGCEVVESPRRSASAQRNLGAAAATADRLVFLDDDVVLEPDTAAQLCAVLSEDVLASGGVVTGAVEFGERTWRSYLHALLGHTHIALRPRERGSVFKASGCVSLVPAPTSPVDTEFLLGGLLACWRKTALDVPFADLCDGYEDLDFSDRVSRIGRMIQTPAAKAHHLDAPMSRDTYQEGFPAAYFHWHAREPGLVGSTWWVVAHLTYALRIRRDAGPYLRGCADTVRRLWREQSW</sequence>